<dbReference type="InterPro" id="IPR038280">
    <property type="entry name" value="ResT/TelK_cat_sf"/>
</dbReference>
<dbReference type="EMBL" id="JAAHFQ010000261">
    <property type="protein sequence ID" value="NER28786.1"/>
    <property type="molecule type" value="Genomic_DNA"/>
</dbReference>
<sequence length="550" mass="62872">MPTRKSKLTEIASEKVRTAWVKKWAATFLEGLQDLVNKEQIENYCQEQKANFDSEVQRLSLERAKNQGKVVSSTSWKNAAATHMSQIRNTIKQWQKTVELTPGVSYPQQTKEGIVQQHFALLYMKYDHEFHEERKQPTEDKKNEQRRNLSPIKHLDKYQQTIEQLLDSWDYRELAVGLIAATGRRISEILSTGNFTQIGQFEADFKGQLKAKGEKRKYSAFTLVESAKIIDGVLRLRRMGEIKEMKRWNLAEIDSGKNSTVNSQVKKHFGELIDPPQGEKELSSKNLRAAYAAIAIYLFCPSNHSESLFIKERLGHASDATASNYEDYQVVDDNGLPLIRGAWVKKTRAKMNLPKQVTIQTRLRITVAAKEVIEDQEFLPYPDQLSRVEELIRLAEIGKQFEEGKLVNEVVKVVEVEKPVEVVGGTEKPLQTVQEVKQIVEIKPVDEADRFEEMGNEELRGCQAPGSALEKIRRSVRAIKAFNEIQPEKKARWAINVSTLEQLSGCHSKAVREYLDSDEGRLQVHDYNAMHEFGFQQNRGKGSIKGVVTW</sequence>
<accession>A0A6B3N510</accession>
<organism evidence="2">
    <name type="scientific">Symploca sp. SIO1C4</name>
    <dbReference type="NCBI Taxonomy" id="2607765"/>
    <lineage>
        <taxon>Bacteria</taxon>
        <taxon>Bacillati</taxon>
        <taxon>Cyanobacteriota</taxon>
        <taxon>Cyanophyceae</taxon>
        <taxon>Coleofasciculales</taxon>
        <taxon>Coleofasciculaceae</taxon>
        <taxon>Symploca</taxon>
    </lineage>
</organism>
<evidence type="ECO:0000313" key="2">
    <source>
        <dbReference type="EMBL" id="NER28786.1"/>
    </source>
</evidence>
<feature type="domain" description="Telomere resolvase ResT/TelK catalytic" evidence="1">
    <location>
        <begin position="154"/>
        <end position="328"/>
    </location>
</feature>
<dbReference type="AlphaFoldDB" id="A0A6B3N510"/>
<comment type="caution">
    <text evidence="2">The sequence shown here is derived from an EMBL/GenBank/DDBJ whole genome shotgun (WGS) entry which is preliminary data.</text>
</comment>
<dbReference type="InterPro" id="IPR032047">
    <property type="entry name" value="ResT/TelK_cat"/>
</dbReference>
<protein>
    <recommendedName>
        <fullName evidence="1">Telomere resolvase ResT/TelK catalytic domain-containing protein</fullName>
    </recommendedName>
</protein>
<name>A0A6B3N510_9CYAN</name>
<reference evidence="2" key="1">
    <citation type="submission" date="2019-11" db="EMBL/GenBank/DDBJ databases">
        <title>Genomic insights into an expanded diversity of filamentous marine cyanobacteria reveals the extraordinary biosynthetic potential of Moorea and Okeania.</title>
        <authorList>
            <person name="Ferreira Leao T."/>
            <person name="Wang M."/>
            <person name="Moss N."/>
            <person name="Da Silva R."/>
            <person name="Sanders J."/>
            <person name="Nurk S."/>
            <person name="Gurevich A."/>
            <person name="Humphrey G."/>
            <person name="Reher R."/>
            <person name="Zhu Q."/>
            <person name="Belda-Ferre P."/>
            <person name="Glukhov E."/>
            <person name="Rex R."/>
            <person name="Dorrestein P.C."/>
            <person name="Knight R."/>
            <person name="Pevzner P."/>
            <person name="Gerwick W.H."/>
            <person name="Gerwick L."/>
        </authorList>
    </citation>
    <scope>NUCLEOTIDE SEQUENCE</scope>
    <source>
        <strain evidence="2">SIO1C4</strain>
    </source>
</reference>
<gene>
    <name evidence="2" type="ORF">F6J89_14400</name>
</gene>
<dbReference type="Pfam" id="PF16684">
    <property type="entry name" value="ResT-TelK_cat"/>
    <property type="match status" value="1"/>
</dbReference>
<dbReference type="Gene3D" id="1.10.443.30">
    <property type="entry name" value="Telomere resolvase"/>
    <property type="match status" value="1"/>
</dbReference>
<evidence type="ECO:0000259" key="1">
    <source>
        <dbReference type="Pfam" id="PF16684"/>
    </source>
</evidence>
<proteinExistence type="predicted"/>